<dbReference type="PROSITE" id="PS50238">
    <property type="entry name" value="RHOGAP"/>
    <property type="match status" value="1"/>
</dbReference>
<feature type="compositionally biased region" description="Acidic residues" evidence="1">
    <location>
        <begin position="131"/>
        <end position="146"/>
    </location>
</feature>
<accession>E4WV22</accession>
<feature type="compositionally biased region" description="Low complexity" evidence="1">
    <location>
        <begin position="90"/>
        <end position="112"/>
    </location>
</feature>
<dbReference type="Gene3D" id="1.25.40.530">
    <property type="entry name" value="MyTH4 domain"/>
    <property type="match status" value="1"/>
</dbReference>
<feature type="domain" description="Rho-GAP" evidence="3">
    <location>
        <begin position="404"/>
        <end position="591"/>
    </location>
</feature>
<evidence type="ECO:0000259" key="2">
    <source>
        <dbReference type="PROSITE" id="PS50020"/>
    </source>
</evidence>
<dbReference type="OrthoDB" id="437889at2759"/>
<keyword evidence="6" id="KW-1185">Reference proteome</keyword>
<dbReference type="GO" id="GO:0005737">
    <property type="term" value="C:cytoplasm"/>
    <property type="evidence" value="ECO:0007669"/>
    <property type="project" value="TreeGrafter"/>
</dbReference>
<dbReference type="Gene3D" id="2.20.70.10">
    <property type="match status" value="1"/>
</dbReference>
<dbReference type="EMBL" id="FN653017">
    <property type="protein sequence ID" value="CBY21704.1"/>
    <property type="molecule type" value="Genomic_DNA"/>
</dbReference>
<dbReference type="Gene3D" id="1.10.555.10">
    <property type="entry name" value="Rho GTPase activation protein"/>
    <property type="match status" value="1"/>
</dbReference>
<evidence type="ECO:0000259" key="3">
    <source>
        <dbReference type="PROSITE" id="PS50238"/>
    </source>
</evidence>
<dbReference type="AlphaFoldDB" id="E4WV22"/>
<dbReference type="PANTHER" id="PTHR45876:SF8">
    <property type="entry name" value="FI04035P"/>
    <property type="match status" value="1"/>
</dbReference>
<dbReference type="InterPro" id="IPR036020">
    <property type="entry name" value="WW_dom_sf"/>
</dbReference>
<dbReference type="InterPro" id="IPR008936">
    <property type="entry name" value="Rho_GTPase_activation_prot"/>
</dbReference>
<name>E4WV22_OIKDI</name>
<dbReference type="SUPFAM" id="SSF51045">
    <property type="entry name" value="WW domain"/>
    <property type="match status" value="1"/>
</dbReference>
<feature type="region of interest" description="Disordered" evidence="1">
    <location>
        <begin position="79"/>
        <end position="208"/>
    </location>
</feature>
<protein>
    <recommendedName>
        <fullName evidence="7">Rho-GAP domain-containing protein</fullName>
    </recommendedName>
</protein>
<dbReference type="Pfam" id="PF00784">
    <property type="entry name" value="MyTH4"/>
    <property type="match status" value="1"/>
</dbReference>
<dbReference type="GO" id="GO:0005096">
    <property type="term" value="F:GTPase activator activity"/>
    <property type="evidence" value="ECO:0007669"/>
    <property type="project" value="TreeGrafter"/>
</dbReference>
<sequence length="604" mass="68906">MWVEIYERGERMFANLGTGQCQWEAPIGEPIKQANLSQWWELFDHSTGRFYYYNAFKMTTVWHRPLDADIIPLARFQQRQRRARQDSEISNSKSTTSANNDAASTASNNTSTRQLLNASSAGHSMSSREDLIEEMNEEETENEDVISESTIANSACTTPRRTPGVGAESSPESSPVKTLNNSRFITREKSKSVATPTKSPADKKIRRSLSAASAKIPKSNFGEAWSGAFLLNRGFMKKPMLVSELLTFQKKQLKRPLTNGSSKILMKEFGESFRLVNSYLENEKMCDLVSLISFGWNHSEIANEIYPSIIKQSRHNPNDRSLQVALELTAICLYFFAPSNKNVQNLIKEWLNLHERDHKPFYLSCLSRLKKVVEKGNRRGLIDPGEPEILLAKRHIYQKSMFGTTLEEILATQNEQFPELEIPWIQRELTSVIIRLGGLSTEGIFRLPGEIDRVNALRVDVEDYHVRNADDPHVSCSLLKLWLREMAKPIFPEELTEEILNTSENKEESIKIISKLSDLTKTCLMHLIRFLQVFAKEEVSQKTRMDSANLAMVMAPNLFRPMSDDPRLLLDNSRKEINFLRNLIEGMDTSSASEYDSCFTVEKV</sequence>
<reference evidence="5" key="1">
    <citation type="journal article" date="2010" name="Science">
        <title>Plasticity of animal genome architecture unmasked by rapid evolution of a pelagic tunicate.</title>
        <authorList>
            <person name="Denoeud F."/>
            <person name="Henriet S."/>
            <person name="Mungpakdee S."/>
            <person name="Aury J.M."/>
            <person name="Da Silva C."/>
            <person name="Brinkmann H."/>
            <person name="Mikhaleva J."/>
            <person name="Olsen L.C."/>
            <person name="Jubin C."/>
            <person name="Canestro C."/>
            <person name="Bouquet J.M."/>
            <person name="Danks G."/>
            <person name="Poulain J."/>
            <person name="Campsteijn C."/>
            <person name="Adamski M."/>
            <person name="Cross I."/>
            <person name="Yadetie F."/>
            <person name="Muffato M."/>
            <person name="Louis A."/>
            <person name="Butcher S."/>
            <person name="Tsagkogeorga G."/>
            <person name="Konrad A."/>
            <person name="Singh S."/>
            <person name="Jensen M.F."/>
            <person name="Cong E.H."/>
            <person name="Eikeseth-Otteraa H."/>
            <person name="Noel B."/>
            <person name="Anthouard V."/>
            <person name="Porcel B.M."/>
            <person name="Kachouri-Lafond R."/>
            <person name="Nishino A."/>
            <person name="Ugolini M."/>
            <person name="Chourrout P."/>
            <person name="Nishida H."/>
            <person name="Aasland R."/>
            <person name="Huzurbazar S."/>
            <person name="Westhof E."/>
            <person name="Delsuc F."/>
            <person name="Lehrach H."/>
            <person name="Reinhardt R."/>
            <person name="Weissenbach J."/>
            <person name="Roy S.W."/>
            <person name="Artiguenave F."/>
            <person name="Postlethwait J.H."/>
            <person name="Manak J.R."/>
            <person name="Thompson E.M."/>
            <person name="Jaillon O."/>
            <person name="Du Pasquier L."/>
            <person name="Boudinot P."/>
            <person name="Liberles D.A."/>
            <person name="Volff J.N."/>
            <person name="Philippe H."/>
            <person name="Lenhard B."/>
            <person name="Roest Crollius H."/>
            <person name="Wincker P."/>
            <person name="Chourrout D."/>
        </authorList>
    </citation>
    <scope>NUCLEOTIDE SEQUENCE [LARGE SCALE GENOMIC DNA]</scope>
</reference>
<evidence type="ECO:0000256" key="1">
    <source>
        <dbReference type="SAM" id="MobiDB-lite"/>
    </source>
</evidence>
<evidence type="ECO:0000259" key="4">
    <source>
        <dbReference type="PROSITE" id="PS51016"/>
    </source>
</evidence>
<dbReference type="GO" id="GO:0007165">
    <property type="term" value="P:signal transduction"/>
    <property type="evidence" value="ECO:0007669"/>
    <property type="project" value="InterPro"/>
</dbReference>
<feature type="compositionally biased region" description="Polar residues" evidence="1">
    <location>
        <begin position="113"/>
        <end position="125"/>
    </location>
</feature>
<evidence type="ECO:0000313" key="6">
    <source>
        <dbReference type="Proteomes" id="UP000001307"/>
    </source>
</evidence>
<dbReference type="Pfam" id="PF00620">
    <property type="entry name" value="RhoGAP"/>
    <property type="match status" value="1"/>
</dbReference>
<dbReference type="PANTHER" id="PTHR45876">
    <property type="entry name" value="FI04035P"/>
    <property type="match status" value="1"/>
</dbReference>
<gene>
    <name evidence="5" type="ORF">GSOID_T00009479001</name>
</gene>
<dbReference type="InterPro" id="IPR000198">
    <property type="entry name" value="RhoGAP_dom"/>
</dbReference>
<dbReference type="PROSITE" id="PS51016">
    <property type="entry name" value="MYTH4"/>
    <property type="match status" value="1"/>
</dbReference>
<feature type="compositionally biased region" description="Polar residues" evidence="1">
    <location>
        <begin position="170"/>
        <end position="184"/>
    </location>
</feature>
<dbReference type="InterPro" id="IPR000857">
    <property type="entry name" value="MyTH4_dom"/>
</dbReference>
<feature type="domain" description="WW" evidence="2">
    <location>
        <begin position="34"/>
        <end position="67"/>
    </location>
</feature>
<dbReference type="InterPro" id="IPR038185">
    <property type="entry name" value="MyTH4_dom_sf"/>
</dbReference>
<proteinExistence type="predicted"/>
<evidence type="ECO:0008006" key="7">
    <source>
        <dbReference type="Google" id="ProtNLM"/>
    </source>
</evidence>
<dbReference type="SUPFAM" id="SSF48350">
    <property type="entry name" value="GTPase activation domain, GAP"/>
    <property type="match status" value="1"/>
</dbReference>
<dbReference type="GO" id="GO:0005856">
    <property type="term" value="C:cytoskeleton"/>
    <property type="evidence" value="ECO:0007669"/>
    <property type="project" value="InterPro"/>
</dbReference>
<feature type="domain" description="MyTH4" evidence="4">
    <location>
        <begin position="248"/>
        <end position="391"/>
    </location>
</feature>
<feature type="compositionally biased region" description="Polar residues" evidence="1">
    <location>
        <begin position="150"/>
        <end position="160"/>
    </location>
</feature>
<dbReference type="InParanoid" id="E4WV22"/>
<organism evidence="5">
    <name type="scientific">Oikopleura dioica</name>
    <name type="common">Tunicate</name>
    <dbReference type="NCBI Taxonomy" id="34765"/>
    <lineage>
        <taxon>Eukaryota</taxon>
        <taxon>Metazoa</taxon>
        <taxon>Chordata</taxon>
        <taxon>Tunicata</taxon>
        <taxon>Appendicularia</taxon>
        <taxon>Copelata</taxon>
        <taxon>Oikopleuridae</taxon>
        <taxon>Oikopleura</taxon>
    </lineage>
</organism>
<dbReference type="FunFam" id="1.10.555.10:FF:000045">
    <property type="entry name" value="RhoGAP domain containing protein"/>
    <property type="match status" value="1"/>
</dbReference>
<evidence type="ECO:0000313" key="5">
    <source>
        <dbReference type="EMBL" id="CBY21704.1"/>
    </source>
</evidence>
<dbReference type="Proteomes" id="UP000001307">
    <property type="component" value="Unassembled WGS sequence"/>
</dbReference>
<dbReference type="SMART" id="SM00324">
    <property type="entry name" value="RhoGAP"/>
    <property type="match status" value="1"/>
</dbReference>
<dbReference type="PROSITE" id="PS50020">
    <property type="entry name" value="WW_DOMAIN_2"/>
    <property type="match status" value="1"/>
</dbReference>
<dbReference type="InterPro" id="IPR001202">
    <property type="entry name" value="WW_dom"/>
</dbReference>